<sequence>KELCRFKPYRVPVNTYLSHQGSTFQSAHVRGVKGVKMNTLWSDMLHSHGFRDNEDNLFTWPILEFAQLNRGLNFLPMPKVEIESSFIQYKSVSIASCSNIEDVMPTCNKFTSHPIDCT</sequence>
<gene>
    <name evidence="1" type="ORF">PMAYCL1PPCAC_26235</name>
</gene>
<organism evidence="1 2">
    <name type="scientific">Pristionchus mayeri</name>
    <dbReference type="NCBI Taxonomy" id="1317129"/>
    <lineage>
        <taxon>Eukaryota</taxon>
        <taxon>Metazoa</taxon>
        <taxon>Ecdysozoa</taxon>
        <taxon>Nematoda</taxon>
        <taxon>Chromadorea</taxon>
        <taxon>Rhabditida</taxon>
        <taxon>Rhabditina</taxon>
        <taxon>Diplogasteromorpha</taxon>
        <taxon>Diplogasteroidea</taxon>
        <taxon>Neodiplogasteridae</taxon>
        <taxon>Pristionchus</taxon>
    </lineage>
</organism>
<evidence type="ECO:0000313" key="2">
    <source>
        <dbReference type="Proteomes" id="UP001328107"/>
    </source>
</evidence>
<dbReference type="EMBL" id="BTRK01000005">
    <property type="protein sequence ID" value="GMR56040.1"/>
    <property type="molecule type" value="Genomic_DNA"/>
</dbReference>
<name>A0AAN5I9F5_9BILA</name>
<evidence type="ECO:0000313" key="1">
    <source>
        <dbReference type="EMBL" id="GMR56040.1"/>
    </source>
</evidence>
<feature type="non-terminal residue" evidence="1">
    <location>
        <position position="1"/>
    </location>
</feature>
<keyword evidence="2" id="KW-1185">Reference proteome</keyword>
<proteinExistence type="predicted"/>
<accession>A0AAN5I9F5</accession>
<dbReference type="AlphaFoldDB" id="A0AAN5I9F5"/>
<dbReference type="Proteomes" id="UP001328107">
    <property type="component" value="Unassembled WGS sequence"/>
</dbReference>
<comment type="caution">
    <text evidence="1">The sequence shown here is derived from an EMBL/GenBank/DDBJ whole genome shotgun (WGS) entry which is preliminary data.</text>
</comment>
<reference evidence="2" key="1">
    <citation type="submission" date="2022-10" db="EMBL/GenBank/DDBJ databases">
        <title>Genome assembly of Pristionchus species.</title>
        <authorList>
            <person name="Yoshida K."/>
            <person name="Sommer R.J."/>
        </authorList>
    </citation>
    <scope>NUCLEOTIDE SEQUENCE [LARGE SCALE GENOMIC DNA]</scope>
    <source>
        <strain evidence="2">RS5460</strain>
    </source>
</reference>
<protein>
    <submittedName>
        <fullName evidence="1">Uncharacterized protein</fullName>
    </submittedName>
</protein>